<keyword evidence="1" id="KW-0175">Coiled coil</keyword>
<feature type="coiled-coil region" evidence="1">
    <location>
        <begin position="27"/>
        <end position="54"/>
    </location>
</feature>
<evidence type="ECO:0000256" key="1">
    <source>
        <dbReference type="SAM" id="Coils"/>
    </source>
</evidence>
<feature type="compositionally biased region" description="Gly residues" evidence="2">
    <location>
        <begin position="210"/>
        <end position="219"/>
    </location>
</feature>
<evidence type="ECO:0000256" key="2">
    <source>
        <dbReference type="SAM" id="MobiDB-lite"/>
    </source>
</evidence>
<evidence type="ECO:0000313" key="3">
    <source>
        <dbReference type="EnsemblPlants" id="QL05p042885:mrna"/>
    </source>
</evidence>
<dbReference type="Gramene" id="QL05p042885:mrna">
    <property type="protein sequence ID" value="QL05p042885:mrna"/>
    <property type="gene ID" value="QL05p042885"/>
</dbReference>
<protein>
    <submittedName>
        <fullName evidence="3">Uncharacterized protein</fullName>
    </submittedName>
</protein>
<accession>A0A7N2LQF8</accession>
<feature type="compositionally biased region" description="Gly residues" evidence="2">
    <location>
        <begin position="226"/>
        <end position="256"/>
    </location>
</feature>
<name>A0A7N2LQF8_QUELO</name>
<feature type="region of interest" description="Disordered" evidence="2">
    <location>
        <begin position="55"/>
        <end position="92"/>
    </location>
</feature>
<dbReference type="Proteomes" id="UP000594261">
    <property type="component" value="Chromosome 5"/>
</dbReference>
<reference evidence="3" key="2">
    <citation type="submission" date="2021-01" db="UniProtKB">
        <authorList>
            <consortium name="EnsemblPlants"/>
        </authorList>
    </citation>
    <scope>IDENTIFICATION</scope>
</reference>
<proteinExistence type="predicted"/>
<evidence type="ECO:0000313" key="4">
    <source>
        <dbReference type="Proteomes" id="UP000594261"/>
    </source>
</evidence>
<sequence length="256" mass="25807">MAGMDAVKLILTTNAISLQTRSTHAEVMGLKEALDKAKKELMEVKNDLKEVKAIVRPPKFPPPSFGGGSGGKGGDGSGSGGDDGDGSGDDGAQGGALLSSLLAIIVGQTVLDIAMKGVGQAISIHDKTLEEAAKEVWDFVTEMDAVKLILTAKEISLQTKSTHAEVMGLKEELDKARKELMEVKNDPRGVKAVIRPPKFPPPSSSSANGSKGGDGSGSGGDDKDGSGSGNGSEGGDGSGSGGDDGDGSGGDGNGWD</sequence>
<dbReference type="AlphaFoldDB" id="A0A7N2LQF8"/>
<dbReference type="EnsemblPlants" id="QL05p042885:mrna">
    <property type="protein sequence ID" value="QL05p042885:mrna"/>
    <property type="gene ID" value="QL05p042885"/>
</dbReference>
<organism evidence="3 4">
    <name type="scientific">Quercus lobata</name>
    <name type="common">Valley oak</name>
    <dbReference type="NCBI Taxonomy" id="97700"/>
    <lineage>
        <taxon>Eukaryota</taxon>
        <taxon>Viridiplantae</taxon>
        <taxon>Streptophyta</taxon>
        <taxon>Embryophyta</taxon>
        <taxon>Tracheophyta</taxon>
        <taxon>Spermatophyta</taxon>
        <taxon>Magnoliopsida</taxon>
        <taxon>eudicotyledons</taxon>
        <taxon>Gunneridae</taxon>
        <taxon>Pentapetalae</taxon>
        <taxon>rosids</taxon>
        <taxon>fabids</taxon>
        <taxon>Fagales</taxon>
        <taxon>Fagaceae</taxon>
        <taxon>Quercus</taxon>
    </lineage>
</organism>
<keyword evidence="4" id="KW-1185">Reference proteome</keyword>
<dbReference type="EMBL" id="LRBV02000005">
    <property type="status" value="NOT_ANNOTATED_CDS"/>
    <property type="molecule type" value="Genomic_DNA"/>
</dbReference>
<dbReference type="InParanoid" id="A0A7N2LQF8"/>
<reference evidence="3 4" key="1">
    <citation type="journal article" date="2016" name="G3 (Bethesda)">
        <title>First Draft Assembly and Annotation of the Genome of a California Endemic Oak Quercus lobata Nee (Fagaceae).</title>
        <authorList>
            <person name="Sork V.L."/>
            <person name="Fitz-Gibbon S.T."/>
            <person name="Puiu D."/>
            <person name="Crepeau M."/>
            <person name="Gugger P.F."/>
            <person name="Sherman R."/>
            <person name="Stevens K."/>
            <person name="Langley C.H."/>
            <person name="Pellegrini M."/>
            <person name="Salzberg S.L."/>
        </authorList>
    </citation>
    <scope>NUCLEOTIDE SEQUENCE [LARGE SCALE GENOMIC DNA]</scope>
    <source>
        <strain evidence="3 4">cv. SW786</strain>
    </source>
</reference>
<feature type="compositionally biased region" description="Gly residues" evidence="2">
    <location>
        <begin position="65"/>
        <end position="81"/>
    </location>
</feature>
<feature type="region of interest" description="Disordered" evidence="2">
    <location>
        <begin position="182"/>
        <end position="256"/>
    </location>
</feature>